<dbReference type="EMBL" id="JAWLKH010000010">
    <property type="protein sequence ID" value="MDV6312507.1"/>
    <property type="molecule type" value="Genomic_DNA"/>
</dbReference>
<dbReference type="Proteomes" id="UP001185922">
    <property type="component" value="Unassembled WGS sequence"/>
</dbReference>
<protein>
    <submittedName>
        <fullName evidence="1">Rv1535 domain-containing protein</fullName>
    </submittedName>
</protein>
<comment type="caution">
    <text evidence="1">The sequence shown here is derived from an EMBL/GenBank/DDBJ whole genome shotgun (WGS) entry which is preliminary data.</text>
</comment>
<dbReference type="NCBIfam" id="NF040653">
    <property type="entry name" value="Rv1535_dom"/>
    <property type="match status" value="1"/>
</dbReference>
<sequence length="42" mass="4423">MSEIARSLGPDALVASGVRLLTPPVRGFYALLLRAGVLVIDD</sequence>
<accession>A0AAE4R624</accession>
<gene>
    <name evidence="1" type="ORF">R3Q15_11520</name>
</gene>
<dbReference type="AlphaFoldDB" id="A0AAE4R624"/>
<evidence type="ECO:0000313" key="2">
    <source>
        <dbReference type="Proteomes" id="UP001185922"/>
    </source>
</evidence>
<name>A0AAE4R624_9ACTN</name>
<evidence type="ECO:0000313" key="1">
    <source>
        <dbReference type="EMBL" id="MDV6312507.1"/>
    </source>
</evidence>
<proteinExistence type="predicted"/>
<reference evidence="1" key="1">
    <citation type="submission" date="2023-10" db="EMBL/GenBank/DDBJ databases">
        <title>Development of a sustainable strategy for remediation of hydrocarbon-contaminated territories based on the waste exchange concept.</title>
        <authorList>
            <person name="Krivoruchko A."/>
        </authorList>
    </citation>
    <scope>NUCLEOTIDE SEQUENCE</scope>
    <source>
        <strain evidence="1">IEGM 1279</strain>
    </source>
</reference>
<dbReference type="RefSeq" id="WP_243828617.1">
    <property type="nucleotide sequence ID" value="NZ_CP096596.1"/>
</dbReference>
<organism evidence="1 2">
    <name type="scientific">Gordonia amicalis</name>
    <dbReference type="NCBI Taxonomy" id="89053"/>
    <lineage>
        <taxon>Bacteria</taxon>
        <taxon>Bacillati</taxon>
        <taxon>Actinomycetota</taxon>
        <taxon>Actinomycetes</taxon>
        <taxon>Mycobacteriales</taxon>
        <taxon>Gordoniaceae</taxon>
        <taxon>Gordonia</taxon>
    </lineage>
</organism>